<dbReference type="InterPro" id="IPR043129">
    <property type="entry name" value="ATPase_NBD"/>
</dbReference>
<dbReference type="InterPro" id="IPR018484">
    <property type="entry name" value="FGGY_N"/>
</dbReference>
<dbReference type="GO" id="GO:0019321">
    <property type="term" value="P:pentose metabolic process"/>
    <property type="evidence" value="ECO:0007669"/>
    <property type="project" value="TreeGrafter"/>
</dbReference>
<proteinExistence type="predicted"/>
<organism evidence="5 6">
    <name type="scientific">Roseomonas indoligenes</name>
    <dbReference type="NCBI Taxonomy" id="2820811"/>
    <lineage>
        <taxon>Bacteria</taxon>
        <taxon>Pseudomonadati</taxon>
        <taxon>Pseudomonadota</taxon>
        <taxon>Alphaproteobacteria</taxon>
        <taxon>Acetobacterales</taxon>
        <taxon>Roseomonadaceae</taxon>
        <taxon>Roseomonas</taxon>
    </lineage>
</organism>
<dbReference type="AlphaFoldDB" id="A0A940S507"/>
<name>A0A940S507_9PROT</name>
<evidence type="ECO:0000313" key="6">
    <source>
        <dbReference type="Proteomes" id="UP000677537"/>
    </source>
</evidence>
<gene>
    <name evidence="5" type="ORF">J5Y10_13955</name>
</gene>
<dbReference type="Gene3D" id="1.20.58.2240">
    <property type="match status" value="1"/>
</dbReference>
<keyword evidence="1" id="KW-0808">Transferase</keyword>
<evidence type="ECO:0000313" key="5">
    <source>
        <dbReference type="EMBL" id="MBP0493886.1"/>
    </source>
</evidence>
<dbReference type="RefSeq" id="WP_209374546.1">
    <property type="nucleotide sequence ID" value="NZ_JAGIZA010000007.1"/>
</dbReference>
<evidence type="ECO:0000256" key="1">
    <source>
        <dbReference type="ARBA" id="ARBA00022679"/>
    </source>
</evidence>
<dbReference type="PIRSF" id="PIRSF000538">
    <property type="entry name" value="GlpK"/>
    <property type="match status" value="1"/>
</dbReference>
<protein>
    <submittedName>
        <fullName evidence="5">Ribulokinase</fullName>
    </submittedName>
</protein>
<evidence type="ECO:0000256" key="2">
    <source>
        <dbReference type="ARBA" id="ARBA00022777"/>
    </source>
</evidence>
<feature type="domain" description="Carbohydrate kinase FGGY N-terminal" evidence="3">
    <location>
        <begin position="5"/>
        <end position="255"/>
    </location>
</feature>
<dbReference type="Pfam" id="PF02782">
    <property type="entry name" value="FGGY_C"/>
    <property type="match status" value="1"/>
</dbReference>
<evidence type="ECO:0000259" key="4">
    <source>
        <dbReference type="Pfam" id="PF02782"/>
    </source>
</evidence>
<sequence>MDGLLLAVDVGTLSARAGIFDAHGVLLGTTSAGFSLLRPAPGQAVYRMDAIWAAVAEAVRGVLATIPGSAARVAALAFDATSSLALSHTGAPPLTGEADVFCWADHRGEAEAEAITATGDRLLEHTGGTLSPEMHLPKLLWLARHDPAAWARVTGARDLCDALAWRATGADRHSLCGLACKWPFLPADGPEAWRRELLADLGLADLPSRGALSEPPQPVGAVHGRLMKGAATELGLPSGLPVATGLIDAEAGTLGALGPDFAATMNGTLVLIGGTSTCLMAFAPDSRHIPGVWGPFRDAVFPGLWLHEAGQSLTGAALDAVLETHPAGPRRADPAAHAAAVAQIAARLAAEGPAFAAGRHLVPDWLGNRSPLGDGRARALVAGVGEERSERDFLEAYYATARGIVLQARQIIDHLDAHGYAIRRVALSGGHARNSLLVALYRDALGRDLVLPRTPEPVLLGTAMAASVAAGWQPDLLTAVGNMGTGGEVLAADPAWGRAHELAYGIYGRLFEARNAAQRDSDTLAALPRE</sequence>
<keyword evidence="6" id="KW-1185">Reference proteome</keyword>
<dbReference type="InterPro" id="IPR018485">
    <property type="entry name" value="FGGY_C"/>
</dbReference>
<dbReference type="SUPFAM" id="SSF53067">
    <property type="entry name" value="Actin-like ATPase domain"/>
    <property type="match status" value="2"/>
</dbReference>
<reference evidence="5" key="1">
    <citation type="submission" date="2021-03" db="EMBL/GenBank/DDBJ databases">
        <authorList>
            <person name="So Y."/>
        </authorList>
    </citation>
    <scope>NUCLEOTIDE SEQUENCE</scope>
    <source>
        <strain evidence="5">SG15</strain>
    </source>
</reference>
<dbReference type="GO" id="GO:0005737">
    <property type="term" value="C:cytoplasm"/>
    <property type="evidence" value="ECO:0007669"/>
    <property type="project" value="TreeGrafter"/>
</dbReference>
<dbReference type="PANTHER" id="PTHR43435">
    <property type="entry name" value="RIBULOKINASE"/>
    <property type="match status" value="1"/>
</dbReference>
<dbReference type="EMBL" id="JAGIZA010000007">
    <property type="protein sequence ID" value="MBP0493886.1"/>
    <property type="molecule type" value="Genomic_DNA"/>
</dbReference>
<dbReference type="Gene3D" id="3.30.420.40">
    <property type="match status" value="1"/>
</dbReference>
<dbReference type="PANTHER" id="PTHR43435:SF4">
    <property type="entry name" value="FGGY CARBOHYDRATE KINASE DOMAIN-CONTAINING PROTEIN"/>
    <property type="match status" value="1"/>
</dbReference>
<evidence type="ECO:0000259" key="3">
    <source>
        <dbReference type="Pfam" id="PF00370"/>
    </source>
</evidence>
<keyword evidence="2" id="KW-0418">Kinase</keyword>
<dbReference type="GO" id="GO:0019150">
    <property type="term" value="F:D-ribulokinase activity"/>
    <property type="evidence" value="ECO:0007669"/>
    <property type="project" value="TreeGrafter"/>
</dbReference>
<dbReference type="InterPro" id="IPR000577">
    <property type="entry name" value="Carb_kinase_FGGY"/>
</dbReference>
<comment type="caution">
    <text evidence="5">The sequence shown here is derived from an EMBL/GenBank/DDBJ whole genome shotgun (WGS) entry which is preliminary data.</text>
</comment>
<dbReference type="Proteomes" id="UP000677537">
    <property type="component" value="Unassembled WGS sequence"/>
</dbReference>
<dbReference type="Pfam" id="PF00370">
    <property type="entry name" value="FGGY_N"/>
    <property type="match status" value="1"/>
</dbReference>
<feature type="domain" description="Carbohydrate kinase FGGY C-terminal" evidence="4">
    <location>
        <begin position="270"/>
        <end position="470"/>
    </location>
</feature>
<accession>A0A940S507</accession>